<accession>F2JNN1</accession>
<feature type="binding site" evidence="9">
    <location>
        <position position="178"/>
    </location>
    <ligand>
        <name>substrate</name>
    </ligand>
</feature>
<protein>
    <recommendedName>
        <fullName evidence="4 9">LL-diaminopimelate aminotransferase</fullName>
        <shortName evidence="9">DAP-AT</shortName>
        <shortName evidence="9">DAP-aminotransferase</shortName>
        <shortName evidence="9">LL-DAP-aminotransferase</shortName>
        <ecNumber evidence="3 9">2.6.1.83</ecNumber>
    </recommendedName>
</protein>
<dbReference type="EC" id="2.6.1.83" evidence="3 9"/>
<name>F2JNN1_CELLD</name>
<feature type="modified residue" description="N6-(pyridoxal phosphate)lysine" evidence="9">
    <location>
        <position position="240"/>
    </location>
</feature>
<comment type="cofactor">
    <cofactor evidence="1 9">
        <name>pyridoxal 5'-phosphate</name>
        <dbReference type="ChEBI" id="CHEBI:597326"/>
    </cofactor>
</comment>
<feature type="binding site" evidence="9">
    <location>
        <position position="209"/>
    </location>
    <ligand>
        <name>pyridoxal 5'-phosphate</name>
        <dbReference type="ChEBI" id="CHEBI:597326"/>
    </ligand>
</feature>
<feature type="binding site" evidence="9">
    <location>
        <position position="379"/>
    </location>
    <ligand>
        <name>substrate</name>
    </ligand>
</feature>
<evidence type="ECO:0000256" key="8">
    <source>
        <dbReference type="ARBA" id="ARBA00051934"/>
    </source>
</evidence>
<keyword evidence="6 9" id="KW-0808">Transferase</keyword>
<feature type="binding site" evidence="9">
    <location>
        <begin position="237"/>
        <end position="239"/>
    </location>
    <ligand>
        <name>pyridoxal 5'-phosphate</name>
        <dbReference type="ChEBI" id="CHEBI:597326"/>
    </ligand>
</feature>
<dbReference type="Gene3D" id="3.90.1150.10">
    <property type="entry name" value="Aspartate Aminotransferase, domain 1"/>
    <property type="match status" value="1"/>
</dbReference>
<dbReference type="CDD" id="cd00609">
    <property type="entry name" value="AAT_like"/>
    <property type="match status" value="1"/>
</dbReference>
<evidence type="ECO:0000256" key="9">
    <source>
        <dbReference type="HAMAP-Rule" id="MF_01642"/>
    </source>
</evidence>
<evidence type="ECO:0000259" key="10">
    <source>
        <dbReference type="Pfam" id="PF00155"/>
    </source>
</evidence>
<feature type="binding site" evidence="9">
    <location>
        <position position="248"/>
    </location>
    <ligand>
        <name>pyridoxal 5'-phosphate</name>
        <dbReference type="ChEBI" id="CHEBI:597326"/>
    </ligand>
</feature>
<dbReference type="GO" id="GO:0030170">
    <property type="term" value="F:pyridoxal phosphate binding"/>
    <property type="evidence" value="ECO:0007669"/>
    <property type="project" value="UniProtKB-UniRule"/>
</dbReference>
<dbReference type="NCBIfam" id="TIGR03542">
    <property type="entry name" value="DAPAT_plant"/>
    <property type="match status" value="1"/>
</dbReference>
<dbReference type="FunFam" id="3.40.640.10:FF:000099">
    <property type="entry name" value="LL-diaminopimelate aminotransferase, chloroplastic"/>
    <property type="match status" value="1"/>
</dbReference>
<comment type="subunit">
    <text evidence="9">Homodimer.</text>
</comment>
<dbReference type="InterPro" id="IPR015424">
    <property type="entry name" value="PyrdxlP-dep_Trfase"/>
</dbReference>
<dbReference type="Proteomes" id="UP000008467">
    <property type="component" value="Chromosome"/>
</dbReference>
<keyword evidence="7 9" id="KW-0663">Pyridoxal phosphate</keyword>
<feature type="binding site" evidence="9">
    <location>
        <position position="131"/>
    </location>
    <ligand>
        <name>pyridoxal 5'-phosphate</name>
        <dbReference type="ChEBI" id="CHEBI:597326"/>
    </ligand>
</feature>
<dbReference type="KEGG" id="cle:Clole_4248"/>
<organism evidence="11 12">
    <name type="scientific">Cellulosilyticum lentocellum (strain ATCC 49066 / DSM 5427 / NCIMB 11756 / RHM5)</name>
    <name type="common">Clostridium lentocellum</name>
    <dbReference type="NCBI Taxonomy" id="642492"/>
    <lineage>
        <taxon>Bacteria</taxon>
        <taxon>Bacillati</taxon>
        <taxon>Bacillota</taxon>
        <taxon>Clostridia</taxon>
        <taxon>Lachnospirales</taxon>
        <taxon>Cellulosilyticaceae</taxon>
        <taxon>Cellulosilyticum</taxon>
    </lineage>
</organism>
<dbReference type="HOGENOM" id="CLU_051433_0_0_9"/>
<comment type="function">
    <text evidence="9">Involved in the synthesis of meso-diaminopimelate (m-DAP or DL-DAP), required for both lysine and peptidoglycan biosynthesis. Catalyzes the direct conversion of tetrahydrodipicolinate to LL-diaminopimelate.</text>
</comment>
<dbReference type="InterPro" id="IPR015421">
    <property type="entry name" value="PyrdxlP-dep_Trfase_major"/>
</dbReference>
<dbReference type="InterPro" id="IPR019942">
    <property type="entry name" value="DapL/ALD1"/>
</dbReference>
<evidence type="ECO:0000313" key="11">
    <source>
        <dbReference type="EMBL" id="ADZ85920.1"/>
    </source>
</evidence>
<dbReference type="Gene3D" id="3.40.640.10">
    <property type="entry name" value="Type I PLP-dependent aspartate aminotransferase-like (Major domain)"/>
    <property type="match status" value="1"/>
</dbReference>
<proteinExistence type="inferred from homology"/>
<dbReference type="Pfam" id="PF00155">
    <property type="entry name" value="Aminotran_1_2"/>
    <property type="match status" value="1"/>
</dbReference>
<feature type="binding site" evidence="9">
    <location>
        <begin position="107"/>
        <end position="108"/>
    </location>
    <ligand>
        <name>pyridoxal 5'-phosphate</name>
        <dbReference type="ChEBI" id="CHEBI:597326"/>
    </ligand>
</feature>
<feature type="binding site" evidence="9">
    <location>
        <position position="42"/>
    </location>
    <ligand>
        <name>substrate</name>
    </ligand>
</feature>
<feature type="binding site" evidence="9">
    <location>
        <position position="108"/>
    </location>
    <ligand>
        <name>substrate</name>
    </ligand>
</feature>
<comment type="catalytic activity">
    <reaction evidence="8 9">
        <text>(2S,6S)-2,6-diaminopimelate + 2-oxoglutarate = (S)-2,3,4,5-tetrahydrodipicolinate + L-glutamate + H2O + H(+)</text>
        <dbReference type="Rhea" id="RHEA:23988"/>
        <dbReference type="ChEBI" id="CHEBI:15377"/>
        <dbReference type="ChEBI" id="CHEBI:15378"/>
        <dbReference type="ChEBI" id="CHEBI:16810"/>
        <dbReference type="ChEBI" id="CHEBI:16845"/>
        <dbReference type="ChEBI" id="CHEBI:29985"/>
        <dbReference type="ChEBI" id="CHEBI:57609"/>
        <dbReference type="EC" id="2.6.1.83"/>
    </reaction>
</comment>
<dbReference type="PANTHER" id="PTHR43144">
    <property type="entry name" value="AMINOTRANSFERASE"/>
    <property type="match status" value="1"/>
</dbReference>
<evidence type="ECO:0000256" key="7">
    <source>
        <dbReference type="ARBA" id="ARBA00022898"/>
    </source>
</evidence>
<feature type="binding site" evidence="9">
    <location>
        <position position="178"/>
    </location>
    <ligand>
        <name>pyridoxal 5'-phosphate</name>
        <dbReference type="ChEBI" id="CHEBI:597326"/>
    </ligand>
</feature>
<dbReference type="HAMAP" id="MF_01642">
    <property type="entry name" value="DapL_aminotrans_1"/>
    <property type="match status" value="1"/>
</dbReference>
<comment type="pathway">
    <text evidence="2 9">Amino-acid biosynthesis; L-lysine biosynthesis via DAP pathway; LL-2,6-diaminopimelate from (S)-tetrahydrodipicolinate (aminotransferase route): step 1/1.</text>
</comment>
<feature type="binding site" evidence="9">
    <location>
        <position position="283"/>
    </location>
    <ligand>
        <name>pyridoxal 5'-phosphate</name>
        <dbReference type="ChEBI" id="CHEBI:597326"/>
    </ligand>
</feature>
<evidence type="ECO:0000256" key="4">
    <source>
        <dbReference type="ARBA" id="ARBA00018052"/>
    </source>
</evidence>
<dbReference type="EMBL" id="CP002582">
    <property type="protein sequence ID" value="ADZ85920.1"/>
    <property type="molecule type" value="Genomic_DNA"/>
</dbReference>
<evidence type="ECO:0000313" key="12">
    <source>
        <dbReference type="Proteomes" id="UP000008467"/>
    </source>
</evidence>
<dbReference type="AlphaFoldDB" id="F2JNN1"/>
<gene>
    <name evidence="9" type="primary">dapL</name>
    <name evidence="11" type="ordered locus">Clole_4248</name>
</gene>
<dbReference type="GO" id="GO:0010285">
    <property type="term" value="F:L,L-diaminopimelate aminotransferase activity"/>
    <property type="evidence" value="ECO:0007669"/>
    <property type="project" value="UniProtKB-UniRule"/>
</dbReference>
<keyword evidence="5 9" id="KW-0032">Aminotransferase</keyword>
<evidence type="ECO:0000256" key="5">
    <source>
        <dbReference type="ARBA" id="ARBA00022576"/>
    </source>
</evidence>
<reference evidence="11 12" key="1">
    <citation type="journal article" date="2011" name="J. Bacteriol.">
        <title>Complete genome sequence of the cellulose-degrading bacterium Cellulosilyticum lentocellum.</title>
        <authorList>
            <consortium name="US DOE Joint Genome Institute"/>
            <person name="Miller D.A."/>
            <person name="Suen G."/>
            <person name="Bruce D."/>
            <person name="Copeland A."/>
            <person name="Cheng J.F."/>
            <person name="Detter C."/>
            <person name="Goodwin L.A."/>
            <person name="Han C.S."/>
            <person name="Hauser L.J."/>
            <person name="Land M.L."/>
            <person name="Lapidus A."/>
            <person name="Lucas S."/>
            <person name="Meincke L."/>
            <person name="Pitluck S."/>
            <person name="Tapia R."/>
            <person name="Teshima H."/>
            <person name="Woyke T."/>
            <person name="Fox B.G."/>
            <person name="Angert E.R."/>
            <person name="Currie C.R."/>
        </authorList>
    </citation>
    <scope>NUCLEOTIDE SEQUENCE [LARGE SCALE GENOMIC DNA]</scope>
    <source>
        <strain evidence="12">ATCC 49066 / DSM 5427 / NCIMB 11756 / RHM5</strain>
    </source>
</reference>
<dbReference type="UniPathway" id="UPA00034">
    <property type="reaction ID" value="UER00466"/>
</dbReference>
<dbReference type="eggNOG" id="COG0436">
    <property type="taxonomic scope" value="Bacteria"/>
</dbReference>
<comment type="similarity">
    <text evidence="9">Belongs to the class-I pyridoxal-phosphate-dependent aminotransferase family. LL-diaminopimelate aminotransferase subfamily.</text>
</comment>
<dbReference type="STRING" id="642492.Clole_4248"/>
<evidence type="ECO:0000256" key="3">
    <source>
        <dbReference type="ARBA" id="ARBA00013138"/>
    </source>
</evidence>
<dbReference type="GO" id="GO:0033362">
    <property type="term" value="P:lysine biosynthetic process via diaminopimelate, diaminopimelate-aminotransferase pathway"/>
    <property type="evidence" value="ECO:0007669"/>
    <property type="project" value="UniProtKB-UniRule"/>
</dbReference>
<evidence type="ECO:0000256" key="1">
    <source>
        <dbReference type="ARBA" id="ARBA00001933"/>
    </source>
</evidence>
<dbReference type="RefSeq" id="WP_013659190.1">
    <property type="nucleotide sequence ID" value="NC_015275.1"/>
</dbReference>
<feature type="binding site" evidence="9">
    <location>
        <position position="131"/>
    </location>
    <ligand>
        <name>substrate</name>
    </ligand>
</feature>
<dbReference type="SUPFAM" id="SSF53383">
    <property type="entry name" value="PLP-dependent transferases"/>
    <property type="match status" value="1"/>
</dbReference>
<sequence>MAFINDQYLELQDSYLFSTIAKKVNEYVAAHPDKKIIRMGIGDVTRPLVPAVLKAMHDAVDEMGQKETFKGYGPEQGYSFLHDAVQSYYKSHGVDLSSDEIFISDGAKSDVGNITDIFGNENIVMIPDPVYPVYVDTNIMAGRDIVYLDSNAINNFCPMPPTDDEIAPDLIYLCSPNNPTGSVYNKEQLTAWVNYANENSAVILYDAAYECFINDASLPKSIYEIQGAKECAIEFCSLSKTAGFTGTRCGYTIVPKALTAFSVDGDAVSLNKLWLRRQTTKFNGVPYIIQKGAAAVFTEEGQKQIKENIDYYMKNARTIAATMDECGITYYGGDNSPYIWLECPNNMKSWDFFDYLLNEIAVVGTPGAGFGSNGEGYFRLTAFGDADNTVEAMERFKTLYKK</sequence>
<dbReference type="InterPro" id="IPR004839">
    <property type="entry name" value="Aminotransferase_I/II_large"/>
</dbReference>
<evidence type="ECO:0000256" key="2">
    <source>
        <dbReference type="ARBA" id="ARBA00004982"/>
    </source>
</evidence>
<dbReference type="InterPro" id="IPR015422">
    <property type="entry name" value="PyrdxlP-dep_Trfase_small"/>
</dbReference>
<evidence type="ECO:0000256" key="6">
    <source>
        <dbReference type="ARBA" id="ARBA00022679"/>
    </source>
</evidence>
<feature type="binding site" evidence="9">
    <location>
        <position position="15"/>
    </location>
    <ligand>
        <name>substrate</name>
    </ligand>
</feature>
<keyword evidence="12" id="KW-1185">Reference proteome</keyword>
<feature type="binding site" evidence="9">
    <location>
        <position position="72"/>
    </location>
    <ligand>
        <name>pyridoxal 5'-phosphate</name>
        <dbReference type="ChEBI" id="CHEBI:597326"/>
    </ligand>
</feature>
<feature type="domain" description="Aminotransferase class I/classII large" evidence="10">
    <location>
        <begin position="35"/>
        <end position="395"/>
    </location>
</feature>
<feature type="binding site" evidence="9">
    <location>
        <position position="283"/>
    </location>
    <ligand>
        <name>substrate</name>
    </ligand>
</feature>